<dbReference type="EMBL" id="CACRSJ010000106">
    <property type="protein sequence ID" value="VYS56196.1"/>
    <property type="molecule type" value="Genomic_DNA"/>
</dbReference>
<dbReference type="InterPro" id="IPR050942">
    <property type="entry name" value="F-box_BR-signaling"/>
</dbReference>
<feature type="domain" description="KIB1-4 beta-propeller" evidence="2">
    <location>
        <begin position="52"/>
        <end position="256"/>
    </location>
</feature>
<keyword evidence="1" id="KW-1133">Transmembrane helix</keyword>
<evidence type="ECO:0000313" key="3">
    <source>
        <dbReference type="EMBL" id="VYS56196.1"/>
    </source>
</evidence>
<dbReference type="Pfam" id="PF03478">
    <property type="entry name" value="Beta-prop_KIB1-4"/>
    <property type="match status" value="1"/>
</dbReference>
<dbReference type="InterPro" id="IPR005174">
    <property type="entry name" value="KIB1-4_b-propeller"/>
</dbReference>
<sequence>MSLKKEMWDSNEKTCDDSNQPILVVDLIRSILERLSFVDFHRARCISSLWYTASESCIGGPSTPWIILFPNEFVERNNDSYYNNDFHVLNLFTRERIPLPSLESTDGFPMNITNRLDTAVLWVDEKSRDYLVAWSYGDIFAYRKNGDGNNSWKVIEPLKNQRCVDMVCKESKLYVFSDTRVTFHKSPVVTLSGEVLVIASRVEPHPGTFLFFVYKLDPKSSKWSIIKSIGDEALILDLGIIVAAKDGVMKNCIYLVMIIFISTVGLVYAVITVTVFSSTILGPKRFEDARILSIELSTNAPKLDDADDRKAIHYKSLCGRGLANMALGHYYTAAVLFAHLVKCYAKWPKNSFDLFTWEDLFMYTAWCGLATMKKDELEEISERMGSQKVGHHFQHLIRKTLGGMFKPPCLDFLKTHSKPKHFWTYTSTTM</sequence>
<keyword evidence="1" id="KW-0472">Membrane</keyword>
<dbReference type="PANTHER" id="PTHR44259">
    <property type="entry name" value="OS07G0183000 PROTEIN-RELATED"/>
    <property type="match status" value="1"/>
</dbReference>
<dbReference type="AlphaFoldDB" id="A0A654F3S8"/>
<evidence type="ECO:0000313" key="4">
    <source>
        <dbReference type="Proteomes" id="UP000426265"/>
    </source>
</evidence>
<feature type="transmembrane region" description="Helical" evidence="1">
    <location>
        <begin position="253"/>
        <end position="276"/>
    </location>
</feature>
<keyword evidence="1" id="KW-0812">Transmembrane</keyword>
<dbReference type="Gene3D" id="1.25.40.570">
    <property type="match status" value="1"/>
</dbReference>
<protein>
    <recommendedName>
        <fullName evidence="2">KIB1-4 beta-propeller domain-containing protein</fullName>
    </recommendedName>
</protein>
<evidence type="ECO:0000256" key="1">
    <source>
        <dbReference type="SAM" id="Phobius"/>
    </source>
</evidence>
<evidence type="ECO:0000259" key="2">
    <source>
        <dbReference type="Pfam" id="PF03478"/>
    </source>
</evidence>
<proteinExistence type="predicted"/>
<organism evidence="3 4">
    <name type="scientific">Arabidopsis thaliana</name>
    <name type="common">Mouse-ear cress</name>
    <dbReference type="NCBI Taxonomy" id="3702"/>
    <lineage>
        <taxon>Eukaryota</taxon>
        <taxon>Viridiplantae</taxon>
        <taxon>Streptophyta</taxon>
        <taxon>Embryophyta</taxon>
        <taxon>Tracheophyta</taxon>
        <taxon>Spermatophyta</taxon>
        <taxon>Magnoliopsida</taxon>
        <taxon>eudicotyledons</taxon>
        <taxon>Gunneridae</taxon>
        <taxon>Pentapetalae</taxon>
        <taxon>rosids</taxon>
        <taxon>malvids</taxon>
        <taxon>Brassicales</taxon>
        <taxon>Brassicaceae</taxon>
        <taxon>Camelineae</taxon>
        <taxon>Arabidopsis</taxon>
    </lineage>
</organism>
<name>A0A654F3S8_ARATH</name>
<dbReference type="Proteomes" id="UP000426265">
    <property type="component" value="Unassembled WGS sequence"/>
</dbReference>
<dbReference type="ExpressionAtlas" id="A0A654F3S8">
    <property type="expression patterns" value="baseline and differential"/>
</dbReference>
<gene>
    <name evidence="3" type="ORF">AN1_LOCUS11650</name>
</gene>
<dbReference type="InterPro" id="IPR011043">
    <property type="entry name" value="Gal_Oxase/kelch_b-propeller"/>
</dbReference>
<reference evidence="3 4" key="1">
    <citation type="submission" date="2019-11" db="EMBL/GenBank/DDBJ databases">
        <authorList>
            <person name="Jiao W.-B."/>
            <person name="Schneeberger K."/>
        </authorList>
    </citation>
    <scope>NUCLEOTIDE SEQUENCE [LARGE SCALE GENOMIC DNA]</scope>
    <source>
        <strain evidence="4">cv. An-1</strain>
    </source>
</reference>
<dbReference type="SUPFAM" id="SSF50965">
    <property type="entry name" value="Galactose oxidase, central domain"/>
    <property type="match status" value="1"/>
</dbReference>
<accession>A0A654F3S8</accession>
<dbReference type="PANTHER" id="PTHR44259:SF15">
    <property type="entry name" value="F-BOX PROTEIN KIB2-RELATED"/>
    <property type="match status" value="1"/>
</dbReference>